<protein>
    <submittedName>
        <fullName evidence="1">Uncharacterized protein</fullName>
    </submittedName>
</protein>
<name>A0AAV7T562_PLEWA</name>
<comment type="caution">
    <text evidence="1">The sequence shown here is derived from an EMBL/GenBank/DDBJ whole genome shotgun (WGS) entry which is preliminary data.</text>
</comment>
<evidence type="ECO:0000313" key="2">
    <source>
        <dbReference type="Proteomes" id="UP001066276"/>
    </source>
</evidence>
<gene>
    <name evidence="1" type="ORF">NDU88_003372</name>
</gene>
<dbReference type="Proteomes" id="UP001066276">
    <property type="component" value="Chromosome 4_1"/>
</dbReference>
<dbReference type="EMBL" id="JANPWB010000007">
    <property type="protein sequence ID" value="KAJ1171511.1"/>
    <property type="molecule type" value="Genomic_DNA"/>
</dbReference>
<reference evidence="1" key="1">
    <citation type="journal article" date="2022" name="bioRxiv">
        <title>Sequencing and chromosome-scale assembly of the giantPleurodeles waltlgenome.</title>
        <authorList>
            <person name="Brown T."/>
            <person name="Elewa A."/>
            <person name="Iarovenko S."/>
            <person name="Subramanian E."/>
            <person name="Araus A.J."/>
            <person name="Petzold A."/>
            <person name="Susuki M."/>
            <person name="Suzuki K.-i.T."/>
            <person name="Hayashi T."/>
            <person name="Toyoda A."/>
            <person name="Oliveira C."/>
            <person name="Osipova E."/>
            <person name="Leigh N.D."/>
            <person name="Simon A."/>
            <person name="Yun M.H."/>
        </authorList>
    </citation>
    <scope>NUCLEOTIDE SEQUENCE</scope>
    <source>
        <strain evidence="1">20211129_DDA</strain>
        <tissue evidence="1">Liver</tissue>
    </source>
</reference>
<evidence type="ECO:0000313" key="1">
    <source>
        <dbReference type="EMBL" id="KAJ1171511.1"/>
    </source>
</evidence>
<sequence length="75" mass="8417">MRLDGMLVRLDDRSTRLDAAKQQISDVEDSGAALVRHMERVEGILRMIAEKNEDLDAHSCHNNIRNTGGTKNTNI</sequence>
<keyword evidence="2" id="KW-1185">Reference proteome</keyword>
<proteinExistence type="predicted"/>
<accession>A0AAV7T562</accession>
<organism evidence="1 2">
    <name type="scientific">Pleurodeles waltl</name>
    <name type="common">Iberian ribbed newt</name>
    <dbReference type="NCBI Taxonomy" id="8319"/>
    <lineage>
        <taxon>Eukaryota</taxon>
        <taxon>Metazoa</taxon>
        <taxon>Chordata</taxon>
        <taxon>Craniata</taxon>
        <taxon>Vertebrata</taxon>
        <taxon>Euteleostomi</taxon>
        <taxon>Amphibia</taxon>
        <taxon>Batrachia</taxon>
        <taxon>Caudata</taxon>
        <taxon>Salamandroidea</taxon>
        <taxon>Salamandridae</taxon>
        <taxon>Pleurodelinae</taxon>
        <taxon>Pleurodeles</taxon>
    </lineage>
</organism>
<dbReference type="AlphaFoldDB" id="A0AAV7T562"/>